<accession>A0A6C0HB09</accession>
<sequence length="207" mass="24196">MSELNATEENTQLIIINKGTGAGGANTNYYGKKFEEKTNNQQRLLEMGYTKNSFTKKPKKAYDYYLSKTFEDKTIVFVLQNGLKMYMKNKYNIDLFRCPDEVYIIEYTSGRKVIKILEKKEQNVEGSVETKLWSGPSLKREYELVLGAEFEVFYGFCVSKFLKNKLISNEKKYTILNTIFNENNIAVLFGDDENYFETFDTWFNNSL</sequence>
<dbReference type="EMBL" id="MN739920">
    <property type="protein sequence ID" value="QHT77570.1"/>
    <property type="molecule type" value="Genomic_DNA"/>
</dbReference>
<organism evidence="1">
    <name type="scientific">viral metagenome</name>
    <dbReference type="NCBI Taxonomy" id="1070528"/>
    <lineage>
        <taxon>unclassified sequences</taxon>
        <taxon>metagenomes</taxon>
        <taxon>organismal metagenomes</taxon>
    </lineage>
</organism>
<dbReference type="AlphaFoldDB" id="A0A6C0HB09"/>
<reference evidence="1" key="1">
    <citation type="journal article" date="2020" name="Nature">
        <title>Giant virus diversity and host interactions through global metagenomics.</title>
        <authorList>
            <person name="Schulz F."/>
            <person name="Roux S."/>
            <person name="Paez-Espino D."/>
            <person name="Jungbluth S."/>
            <person name="Walsh D.A."/>
            <person name="Denef V.J."/>
            <person name="McMahon K.D."/>
            <person name="Konstantinidis K.T."/>
            <person name="Eloe-Fadrosh E.A."/>
            <person name="Kyrpides N.C."/>
            <person name="Woyke T."/>
        </authorList>
    </citation>
    <scope>NUCLEOTIDE SEQUENCE</scope>
    <source>
        <strain evidence="1">GVMAG-M-3300023179-90</strain>
    </source>
</reference>
<name>A0A6C0HB09_9ZZZZ</name>
<proteinExistence type="predicted"/>
<evidence type="ECO:0000313" key="1">
    <source>
        <dbReference type="EMBL" id="QHT77570.1"/>
    </source>
</evidence>
<protein>
    <submittedName>
        <fullName evidence="1">Uncharacterized protein</fullName>
    </submittedName>
</protein>